<dbReference type="KEGG" id="fax:FUAX_47940"/>
<dbReference type="PANTHER" id="PTHR30273:SF2">
    <property type="entry name" value="PROTEIN FECR"/>
    <property type="match status" value="1"/>
</dbReference>
<gene>
    <name evidence="4" type="ORF">FUAX_47940</name>
</gene>
<dbReference type="Proteomes" id="UP001348817">
    <property type="component" value="Plasmid pFA4"/>
</dbReference>
<geneLocation type="plasmid" evidence="4 5">
    <name>pFA4</name>
</geneLocation>
<name>A0AAU9CZI1_9BACT</name>
<dbReference type="GO" id="GO:0016989">
    <property type="term" value="F:sigma factor antagonist activity"/>
    <property type="evidence" value="ECO:0007669"/>
    <property type="project" value="TreeGrafter"/>
</dbReference>
<keyword evidence="4" id="KW-0614">Plasmid</keyword>
<dbReference type="PIRSF" id="PIRSF018266">
    <property type="entry name" value="FecR"/>
    <property type="match status" value="1"/>
</dbReference>
<dbReference type="Gene3D" id="2.60.120.1440">
    <property type="match status" value="1"/>
</dbReference>
<dbReference type="EMBL" id="AP025318">
    <property type="protein sequence ID" value="BDD12362.1"/>
    <property type="molecule type" value="Genomic_DNA"/>
</dbReference>
<organism evidence="4 5">
    <name type="scientific">Fulvitalea axinellae</name>
    <dbReference type="NCBI Taxonomy" id="1182444"/>
    <lineage>
        <taxon>Bacteria</taxon>
        <taxon>Pseudomonadati</taxon>
        <taxon>Bacteroidota</taxon>
        <taxon>Cytophagia</taxon>
        <taxon>Cytophagales</taxon>
        <taxon>Persicobacteraceae</taxon>
        <taxon>Fulvitalea</taxon>
    </lineage>
</organism>
<dbReference type="InterPro" id="IPR006860">
    <property type="entry name" value="FecR"/>
</dbReference>
<evidence type="ECO:0000259" key="3">
    <source>
        <dbReference type="Pfam" id="PF16344"/>
    </source>
</evidence>
<dbReference type="Pfam" id="PF04773">
    <property type="entry name" value="FecR"/>
    <property type="match status" value="1"/>
</dbReference>
<evidence type="ECO:0000313" key="5">
    <source>
        <dbReference type="Proteomes" id="UP001348817"/>
    </source>
</evidence>
<evidence type="ECO:0000313" key="4">
    <source>
        <dbReference type="EMBL" id="BDD12362.1"/>
    </source>
</evidence>
<protein>
    <submittedName>
        <fullName evidence="4">Sensor</fullName>
    </submittedName>
</protein>
<accession>A0AAU9CZI1</accession>
<keyword evidence="5" id="KW-1185">Reference proteome</keyword>
<proteinExistence type="predicted"/>
<feature type="transmembrane region" description="Helical" evidence="1">
    <location>
        <begin position="60"/>
        <end position="82"/>
    </location>
</feature>
<dbReference type="AlphaFoldDB" id="A0AAU9CZI1"/>
<evidence type="ECO:0000256" key="1">
    <source>
        <dbReference type="SAM" id="Phobius"/>
    </source>
</evidence>
<keyword evidence="1" id="KW-1133">Transmembrane helix</keyword>
<dbReference type="PANTHER" id="PTHR30273">
    <property type="entry name" value="PERIPLASMIC SIGNAL SENSOR AND SIGMA FACTOR ACTIVATOR FECR-RELATED"/>
    <property type="match status" value="1"/>
</dbReference>
<evidence type="ECO:0000259" key="2">
    <source>
        <dbReference type="Pfam" id="PF04773"/>
    </source>
</evidence>
<feature type="domain" description="FecR protein" evidence="2">
    <location>
        <begin position="86"/>
        <end position="176"/>
    </location>
</feature>
<dbReference type="Pfam" id="PF16344">
    <property type="entry name" value="FecR_C"/>
    <property type="match status" value="1"/>
</dbReference>
<dbReference type="InterPro" id="IPR012373">
    <property type="entry name" value="Ferrdict_sens_TM"/>
</dbReference>
<dbReference type="RefSeq" id="WP_338395713.1">
    <property type="nucleotide sequence ID" value="NZ_AP025318.1"/>
</dbReference>
<dbReference type="Gene3D" id="3.55.50.30">
    <property type="match status" value="1"/>
</dbReference>
<keyword evidence="1" id="KW-0812">Transmembrane</keyword>
<keyword evidence="1" id="KW-0472">Membrane</keyword>
<dbReference type="InterPro" id="IPR032508">
    <property type="entry name" value="FecR_C"/>
</dbReference>
<sequence>MERNDEHIDFFKELDSPFDQSEDELWESIAARTVDKPAEGPVADKTPKIKKEAKVVRMSWLQYSAAACALLLLGFGLFARFYTVTVYSKKGQHLTHTLPDGSGVELNADTEIAYHPYWWNISRKVDLAGEAFFDVAKGKNFRIESEKGVTQILGTSFNIYARGEEYKVFCKTGKVRVSNNSSDVRMVINPGELAVVDNKTLRGHISKASATETLSWKENKFVFKSRKLDIVLTEIERQFDVQIKINSKTSSELLYEGYFSKDKSVEKVLDKICLSLNLKYEKTRDGYKVY</sequence>
<feature type="domain" description="Protein FecR C-terminal" evidence="3">
    <location>
        <begin position="220"/>
        <end position="283"/>
    </location>
</feature>
<reference evidence="4 5" key="1">
    <citation type="submission" date="2021-12" db="EMBL/GenBank/DDBJ databases">
        <title>Genome sequencing of bacteria with rrn-lacking chromosome and rrn-plasmid.</title>
        <authorList>
            <person name="Anda M."/>
            <person name="Iwasaki W."/>
        </authorList>
    </citation>
    <scope>NUCLEOTIDE SEQUENCE [LARGE SCALE GENOMIC DNA]</scope>
    <source>
        <strain evidence="4 5">DSM 100852</strain>
        <plasmid evidence="4 5">pFA4</plasmid>
    </source>
</reference>